<reference evidence="3" key="1">
    <citation type="submission" date="2023-03" db="EMBL/GenBank/DDBJ databases">
        <authorList>
            <person name="Steffen K."/>
            <person name="Cardenas P."/>
        </authorList>
    </citation>
    <scope>NUCLEOTIDE SEQUENCE</scope>
</reference>
<organism evidence="3 4">
    <name type="scientific">Geodia barretti</name>
    <name type="common">Barrett's horny sponge</name>
    <dbReference type="NCBI Taxonomy" id="519541"/>
    <lineage>
        <taxon>Eukaryota</taxon>
        <taxon>Metazoa</taxon>
        <taxon>Porifera</taxon>
        <taxon>Demospongiae</taxon>
        <taxon>Heteroscleromorpha</taxon>
        <taxon>Tetractinellida</taxon>
        <taxon>Astrophorina</taxon>
        <taxon>Geodiidae</taxon>
        <taxon>Geodia</taxon>
    </lineage>
</organism>
<accession>A0AA35VZ00</accession>
<dbReference type="InterPro" id="IPR004925">
    <property type="entry name" value="HpaB/PvcC/4-BUDH"/>
</dbReference>
<sequence length="178" mass="19754">MRTGAEYKEALRDGRDVWVLGEGPVADVTTHPATSAMVDEYVAWYDRHFDPDWQDVLLTPPDPNGQRHPLALTPPKTSDDLRRMGKQISAVHFLTGGNMTHTPGYGELIALGLQNVMKRLDNSAEDIDKAEEYLEHISTSGRFLTYAGGGPLIGTRLRPDESERAALRWSAKPPTASW</sequence>
<dbReference type="Pfam" id="PF11794">
    <property type="entry name" value="HpaB_N"/>
    <property type="match status" value="1"/>
</dbReference>
<dbReference type="Gene3D" id="1.10.3140.10">
    <property type="entry name" value="4-hydroxybutyryl-coa dehydratase, domain 1"/>
    <property type="match status" value="1"/>
</dbReference>
<protein>
    <submittedName>
        <fullName evidence="3">4-nitrophenol 4-monooxygenase/4-nitrocatechol 2-monooxygenase, oxygenase component</fullName>
    </submittedName>
</protein>
<dbReference type="GO" id="GO:0016627">
    <property type="term" value="F:oxidoreductase activity, acting on the CH-CH group of donors"/>
    <property type="evidence" value="ECO:0007669"/>
    <property type="project" value="InterPro"/>
</dbReference>
<evidence type="ECO:0000259" key="2">
    <source>
        <dbReference type="Pfam" id="PF11794"/>
    </source>
</evidence>
<dbReference type="SUPFAM" id="SSF56645">
    <property type="entry name" value="Acyl-CoA dehydrogenase NM domain-like"/>
    <property type="match status" value="1"/>
</dbReference>
<proteinExistence type="predicted"/>
<dbReference type="EMBL" id="CASHTH010000378">
    <property type="protein sequence ID" value="CAI7999460.1"/>
    <property type="molecule type" value="Genomic_DNA"/>
</dbReference>
<dbReference type="PANTHER" id="PTHR36117:SF3">
    <property type="entry name" value="4-HYDROXYPHENYLACETATE 3-MONOOXYGENASE-RELATED"/>
    <property type="match status" value="1"/>
</dbReference>
<evidence type="ECO:0000313" key="3">
    <source>
        <dbReference type="EMBL" id="CAI7999460.1"/>
    </source>
</evidence>
<name>A0AA35VZ00_GEOBA</name>
<dbReference type="PANTHER" id="PTHR36117">
    <property type="entry name" value="4-HYDROXYPHENYLACETATE 3-MONOOXYGENASE-RELATED"/>
    <property type="match status" value="1"/>
</dbReference>
<keyword evidence="4" id="KW-1185">Reference proteome</keyword>
<dbReference type="InterPro" id="IPR024674">
    <property type="entry name" value="HpaB/PvcC/4-BUDH_N"/>
</dbReference>
<evidence type="ECO:0000313" key="4">
    <source>
        <dbReference type="Proteomes" id="UP001174909"/>
    </source>
</evidence>
<evidence type="ECO:0000256" key="1">
    <source>
        <dbReference type="SAM" id="MobiDB-lite"/>
    </source>
</evidence>
<gene>
    <name evidence="3" type="ORF">GBAR_LOCUS2715</name>
</gene>
<comment type="caution">
    <text evidence="3">The sequence shown here is derived from an EMBL/GenBank/DDBJ whole genome shotgun (WGS) entry which is preliminary data.</text>
</comment>
<dbReference type="Proteomes" id="UP001174909">
    <property type="component" value="Unassembled WGS sequence"/>
</dbReference>
<feature type="region of interest" description="Disordered" evidence="1">
    <location>
        <begin position="59"/>
        <end position="79"/>
    </location>
</feature>
<dbReference type="InterPro" id="IPR009100">
    <property type="entry name" value="AcylCoA_DH/oxidase_NM_dom_sf"/>
</dbReference>
<feature type="domain" description="HpaB/PvcC/4-BUDH N-terminal" evidence="2">
    <location>
        <begin position="3"/>
        <end position="163"/>
    </location>
</feature>
<dbReference type="AlphaFoldDB" id="A0AA35VZ00"/>